<dbReference type="EMBL" id="VSSQ01002927">
    <property type="protein sequence ID" value="MPM18144.1"/>
    <property type="molecule type" value="Genomic_DNA"/>
</dbReference>
<sequence length="577" mass="65677">MLVNGDPERAFRGGIIRPDEAVKIAAFIDWAQLVASSLRPGTERTWSNNWPPEPMIDQDLTFFSHEVSLWEFLILWSLTILVIFLSYEYLLKKDENEKLEEPLKVTSLFRSQKKLLKYIPIVMGLFVVQLFIGGYLAHLYTDPTNDFIVSQEILPFNVLRSMHTQIAILWVAVGWLVGGLLIAPWVANRDHKFPWLIDVLWISLVVVAVGSIIGLYMGATGQMRETWFWLGNEGRELINLGRAWDIGLVVGLVFWFILIISLIRKAATNNPIVSTIIWSAFAIATLYIAGMMPIHKIMPNYTVDDYYRWWVIHLWVELTFELFAAGVIAFFTVSLGLISHKTAVRVMLFELFLISLSGTLGVGHHYWWQGLDEYWIAIGGIFSALEPLPLALMIIEAWKNQREKLFSGEDFHYSTPFMWIAGSAVMNWIGAGFFGMVINTPTINYYSHGTYLIMPHGHVALLGAFGYISIAFLYLTSRANALANNYVWNDKLSKIGFWTLTAGALLFTVPTYIIGIYQSEVAMEAGYFTARLRETVEVMKGWMWARTVPDGLMILGGLIIFFDLAQKTFFAKKQINN</sequence>
<feature type="transmembrane region" description="Helical" evidence="1">
    <location>
        <begin position="118"/>
        <end position="137"/>
    </location>
</feature>
<proteinExistence type="predicted"/>
<feature type="transmembrane region" description="Helical" evidence="1">
    <location>
        <begin position="243"/>
        <end position="263"/>
    </location>
</feature>
<dbReference type="GO" id="GO:0016020">
    <property type="term" value="C:membrane"/>
    <property type="evidence" value="ECO:0007669"/>
    <property type="project" value="InterPro"/>
</dbReference>
<keyword evidence="1" id="KW-0812">Transmembrane</keyword>
<feature type="transmembrane region" description="Helical" evidence="1">
    <location>
        <begin position="346"/>
        <end position="368"/>
    </location>
</feature>
<feature type="transmembrane region" description="Helical" evidence="1">
    <location>
        <begin position="458"/>
        <end position="475"/>
    </location>
</feature>
<dbReference type="Pfam" id="PF22085">
    <property type="entry name" value="NorB_cytochrome_c-like"/>
    <property type="match status" value="1"/>
</dbReference>
<dbReference type="InterPro" id="IPR054309">
    <property type="entry name" value="NorB_cytochrome_c-like"/>
</dbReference>
<protein>
    <recommendedName>
        <fullName evidence="2">Cytochrome oxidase subunit I profile domain-containing protein</fullName>
    </recommendedName>
</protein>
<feature type="transmembrane region" description="Helical" evidence="1">
    <location>
        <begin position="166"/>
        <end position="187"/>
    </location>
</feature>
<dbReference type="GO" id="GO:0020037">
    <property type="term" value="F:heme binding"/>
    <property type="evidence" value="ECO:0007669"/>
    <property type="project" value="InterPro"/>
</dbReference>
<feature type="transmembrane region" description="Helical" evidence="1">
    <location>
        <begin position="69"/>
        <end position="90"/>
    </location>
</feature>
<dbReference type="GO" id="GO:0009060">
    <property type="term" value="P:aerobic respiration"/>
    <property type="evidence" value="ECO:0007669"/>
    <property type="project" value="InterPro"/>
</dbReference>
<dbReference type="Gene3D" id="1.20.210.10">
    <property type="entry name" value="Cytochrome c oxidase-like, subunit I domain"/>
    <property type="match status" value="1"/>
</dbReference>
<name>A0A644XVI8_9ZZZZ</name>
<keyword evidence="1" id="KW-0472">Membrane</keyword>
<feature type="transmembrane region" description="Helical" evidence="1">
    <location>
        <begin position="374"/>
        <end position="395"/>
    </location>
</feature>
<feature type="transmembrane region" description="Helical" evidence="1">
    <location>
        <begin position="314"/>
        <end position="339"/>
    </location>
</feature>
<feature type="domain" description="Cytochrome oxidase subunit I profile" evidence="2">
    <location>
        <begin position="73"/>
        <end position="516"/>
    </location>
</feature>
<feature type="transmembrane region" description="Helical" evidence="1">
    <location>
        <begin position="416"/>
        <end position="438"/>
    </location>
</feature>
<dbReference type="PANTHER" id="PTHR10422:SF38">
    <property type="entry name" value="CYTOCHROME B SUBUNIT OF NITRIC OXIDE REDUCTASE"/>
    <property type="match status" value="1"/>
</dbReference>
<evidence type="ECO:0000256" key="1">
    <source>
        <dbReference type="SAM" id="Phobius"/>
    </source>
</evidence>
<comment type="caution">
    <text evidence="3">The sequence shown here is derived from an EMBL/GenBank/DDBJ whole genome shotgun (WGS) entry which is preliminary data.</text>
</comment>
<dbReference type="Pfam" id="PF00115">
    <property type="entry name" value="COX1"/>
    <property type="match status" value="1"/>
</dbReference>
<evidence type="ECO:0000259" key="2">
    <source>
        <dbReference type="PROSITE" id="PS50855"/>
    </source>
</evidence>
<evidence type="ECO:0000313" key="3">
    <source>
        <dbReference type="EMBL" id="MPM18144.1"/>
    </source>
</evidence>
<dbReference type="InterPro" id="IPR036927">
    <property type="entry name" value="Cyt_c_oxase-like_su1_sf"/>
</dbReference>
<gene>
    <name evidence="3" type="ORF">SDC9_64550</name>
</gene>
<feature type="transmembrane region" description="Helical" evidence="1">
    <location>
        <begin position="495"/>
        <end position="517"/>
    </location>
</feature>
<feature type="transmembrane region" description="Helical" evidence="1">
    <location>
        <begin position="543"/>
        <end position="565"/>
    </location>
</feature>
<accession>A0A644XVI8</accession>
<dbReference type="InterPro" id="IPR023616">
    <property type="entry name" value="Cyt_c_oxase-like_su1_dom"/>
</dbReference>
<reference evidence="3" key="1">
    <citation type="submission" date="2019-08" db="EMBL/GenBank/DDBJ databases">
        <authorList>
            <person name="Kucharzyk K."/>
            <person name="Murdoch R.W."/>
            <person name="Higgins S."/>
            <person name="Loffler F."/>
        </authorList>
    </citation>
    <scope>NUCLEOTIDE SEQUENCE</scope>
</reference>
<dbReference type="SUPFAM" id="SSF81442">
    <property type="entry name" value="Cytochrome c oxidase subunit I-like"/>
    <property type="match status" value="1"/>
</dbReference>
<dbReference type="InterPro" id="IPR000883">
    <property type="entry name" value="Cyt_C_Oxase_1"/>
</dbReference>
<dbReference type="PANTHER" id="PTHR10422">
    <property type="entry name" value="CYTOCHROME C OXIDASE SUBUNIT 1"/>
    <property type="match status" value="1"/>
</dbReference>
<dbReference type="AlphaFoldDB" id="A0A644XVI8"/>
<organism evidence="3">
    <name type="scientific">bioreactor metagenome</name>
    <dbReference type="NCBI Taxonomy" id="1076179"/>
    <lineage>
        <taxon>unclassified sequences</taxon>
        <taxon>metagenomes</taxon>
        <taxon>ecological metagenomes</taxon>
    </lineage>
</organism>
<dbReference type="PROSITE" id="PS50855">
    <property type="entry name" value="COX1"/>
    <property type="match status" value="1"/>
</dbReference>
<keyword evidence="1" id="KW-1133">Transmembrane helix</keyword>
<feature type="transmembrane region" description="Helical" evidence="1">
    <location>
        <begin position="199"/>
        <end position="219"/>
    </location>
</feature>
<feature type="transmembrane region" description="Helical" evidence="1">
    <location>
        <begin position="275"/>
        <end position="294"/>
    </location>
</feature>
<dbReference type="GO" id="GO:0004129">
    <property type="term" value="F:cytochrome-c oxidase activity"/>
    <property type="evidence" value="ECO:0007669"/>
    <property type="project" value="InterPro"/>
</dbReference>